<dbReference type="Proteomes" id="UP000078542">
    <property type="component" value="Unassembled WGS sequence"/>
</dbReference>
<dbReference type="EMBL" id="KQ977791">
    <property type="protein sequence ID" value="KYM99779.1"/>
    <property type="molecule type" value="Genomic_DNA"/>
</dbReference>
<protein>
    <submittedName>
        <fullName evidence="2">Uncharacterized protein</fullName>
    </submittedName>
</protein>
<sequence length="43" mass="4436">LRAGSVGPRAAATIINCSTSNYRLQPSFSNPPTPNNPGSPLPN</sequence>
<keyword evidence="3" id="KW-1185">Reference proteome</keyword>
<accession>A0A195CGA9</accession>
<dbReference type="AlphaFoldDB" id="A0A195CGA9"/>
<feature type="compositionally biased region" description="Pro residues" evidence="1">
    <location>
        <begin position="29"/>
        <end position="43"/>
    </location>
</feature>
<gene>
    <name evidence="2" type="ORF">ALC62_09397</name>
</gene>
<evidence type="ECO:0000256" key="1">
    <source>
        <dbReference type="SAM" id="MobiDB-lite"/>
    </source>
</evidence>
<proteinExistence type="predicted"/>
<feature type="region of interest" description="Disordered" evidence="1">
    <location>
        <begin position="22"/>
        <end position="43"/>
    </location>
</feature>
<organism evidence="2 3">
    <name type="scientific">Cyphomyrmex costatus</name>
    <dbReference type="NCBI Taxonomy" id="456900"/>
    <lineage>
        <taxon>Eukaryota</taxon>
        <taxon>Metazoa</taxon>
        <taxon>Ecdysozoa</taxon>
        <taxon>Arthropoda</taxon>
        <taxon>Hexapoda</taxon>
        <taxon>Insecta</taxon>
        <taxon>Pterygota</taxon>
        <taxon>Neoptera</taxon>
        <taxon>Endopterygota</taxon>
        <taxon>Hymenoptera</taxon>
        <taxon>Apocrita</taxon>
        <taxon>Aculeata</taxon>
        <taxon>Formicoidea</taxon>
        <taxon>Formicidae</taxon>
        <taxon>Myrmicinae</taxon>
        <taxon>Cyphomyrmex</taxon>
    </lineage>
</organism>
<name>A0A195CGA9_9HYME</name>
<evidence type="ECO:0000313" key="2">
    <source>
        <dbReference type="EMBL" id="KYM99779.1"/>
    </source>
</evidence>
<feature type="non-terminal residue" evidence="2">
    <location>
        <position position="1"/>
    </location>
</feature>
<reference evidence="2 3" key="1">
    <citation type="submission" date="2016-03" db="EMBL/GenBank/DDBJ databases">
        <title>Cyphomyrmex costatus WGS genome.</title>
        <authorList>
            <person name="Nygaard S."/>
            <person name="Hu H."/>
            <person name="Boomsma J."/>
            <person name="Zhang G."/>
        </authorList>
    </citation>
    <scope>NUCLEOTIDE SEQUENCE [LARGE SCALE GENOMIC DNA]</scope>
    <source>
        <strain evidence="2">MS0001</strain>
        <tissue evidence="2">Whole body</tissue>
    </source>
</reference>
<evidence type="ECO:0000313" key="3">
    <source>
        <dbReference type="Proteomes" id="UP000078542"/>
    </source>
</evidence>